<reference evidence="1" key="1">
    <citation type="submission" date="2018-05" db="EMBL/GenBank/DDBJ databases">
        <authorList>
            <person name="Lanie J.A."/>
            <person name="Ng W.-L."/>
            <person name="Kazmierczak K.M."/>
            <person name="Andrzejewski T.M."/>
            <person name="Davidsen T.M."/>
            <person name="Wayne K.J."/>
            <person name="Tettelin H."/>
            <person name="Glass J.I."/>
            <person name="Rusch D."/>
            <person name="Podicherti R."/>
            <person name="Tsui H.-C.T."/>
            <person name="Winkler M.E."/>
        </authorList>
    </citation>
    <scope>NUCLEOTIDE SEQUENCE</scope>
</reference>
<organism evidence="1">
    <name type="scientific">marine metagenome</name>
    <dbReference type="NCBI Taxonomy" id="408172"/>
    <lineage>
        <taxon>unclassified sequences</taxon>
        <taxon>metagenomes</taxon>
        <taxon>ecological metagenomes</taxon>
    </lineage>
</organism>
<dbReference type="AlphaFoldDB" id="A0A382BIE6"/>
<protein>
    <submittedName>
        <fullName evidence="1">Uncharacterized protein</fullName>
    </submittedName>
</protein>
<name>A0A382BIE6_9ZZZZ</name>
<proteinExistence type="predicted"/>
<sequence>MSVLIPLIKPNWLELPIKIDNNTQIVYDSISDLQEGDKVLLSFGYGASTKPEVHPMAVALLKHLFAKGIKVYIVSLWPEGPIMAKLAIDEIIASDLFNIEDGKDYIMFDYKVGGMIVIKNIADDFRGIYKQDYNRIPIEQLQIMEGIYNVKDFDFVFDFSAGVPGNADWV</sequence>
<dbReference type="EMBL" id="UINC01029971">
    <property type="protein sequence ID" value="SVB13610.1"/>
    <property type="molecule type" value="Genomic_DNA"/>
</dbReference>
<feature type="non-terminal residue" evidence="1">
    <location>
        <position position="170"/>
    </location>
</feature>
<accession>A0A382BIE6</accession>
<gene>
    <name evidence="1" type="ORF">METZ01_LOCUS166464</name>
</gene>
<evidence type="ECO:0000313" key="1">
    <source>
        <dbReference type="EMBL" id="SVB13610.1"/>
    </source>
</evidence>